<reference evidence="2" key="2">
    <citation type="journal article" date="2007" name="Science">
        <title>Draft genome sequence of the sexually transmitted pathogen Trichomonas vaginalis.</title>
        <authorList>
            <person name="Carlton J.M."/>
            <person name="Hirt R.P."/>
            <person name="Silva J.C."/>
            <person name="Delcher A.L."/>
            <person name="Schatz M."/>
            <person name="Zhao Q."/>
            <person name="Wortman J.R."/>
            <person name="Bidwell S.L."/>
            <person name="Alsmark U.C.M."/>
            <person name="Besteiro S."/>
            <person name="Sicheritz-Ponten T."/>
            <person name="Noel C.J."/>
            <person name="Dacks J.B."/>
            <person name="Foster P.G."/>
            <person name="Simillion C."/>
            <person name="Van de Peer Y."/>
            <person name="Miranda-Saavedra D."/>
            <person name="Barton G.J."/>
            <person name="Westrop G.D."/>
            <person name="Mueller S."/>
            <person name="Dessi D."/>
            <person name="Fiori P.L."/>
            <person name="Ren Q."/>
            <person name="Paulsen I."/>
            <person name="Zhang H."/>
            <person name="Bastida-Corcuera F.D."/>
            <person name="Simoes-Barbosa A."/>
            <person name="Brown M.T."/>
            <person name="Hayes R.D."/>
            <person name="Mukherjee M."/>
            <person name="Okumura C.Y."/>
            <person name="Schneider R."/>
            <person name="Smith A.J."/>
            <person name="Vanacova S."/>
            <person name="Villalvazo M."/>
            <person name="Haas B.J."/>
            <person name="Pertea M."/>
            <person name="Feldblyum T.V."/>
            <person name="Utterback T.R."/>
            <person name="Shu C.L."/>
            <person name="Osoegawa K."/>
            <person name="de Jong P.J."/>
            <person name="Hrdy I."/>
            <person name="Horvathova L."/>
            <person name="Zubacova Z."/>
            <person name="Dolezal P."/>
            <person name="Malik S.B."/>
            <person name="Logsdon J.M. Jr."/>
            <person name="Henze K."/>
            <person name="Gupta A."/>
            <person name="Wang C.C."/>
            <person name="Dunne R.L."/>
            <person name="Upcroft J.A."/>
            <person name="Upcroft P."/>
            <person name="White O."/>
            <person name="Salzberg S.L."/>
            <person name="Tang P."/>
            <person name="Chiu C.-H."/>
            <person name="Lee Y.-S."/>
            <person name="Embley T.M."/>
            <person name="Coombs G.H."/>
            <person name="Mottram J.C."/>
            <person name="Tachezy J."/>
            <person name="Fraser-Liggett C.M."/>
            <person name="Johnson P.J."/>
        </authorList>
    </citation>
    <scope>NUCLEOTIDE SEQUENCE [LARGE SCALE GENOMIC DNA]</scope>
    <source>
        <strain evidence="2">G3</strain>
    </source>
</reference>
<dbReference type="PANTHER" id="PTHR47978">
    <property type="match status" value="1"/>
</dbReference>
<dbReference type="GO" id="GO:0003924">
    <property type="term" value="F:GTPase activity"/>
    <property type="evidence" value="ECO:0000318"/>
    <property type="project" value="GO_Central"/>
</dbReference>
<dbReference type="InterPro" id="IPR005225">
    <property type="entry name" value="Small_GTP-bd"/>
</dbReference>
<dbReference type="InParanoid" id="A2EW65"/>
<gene>
    <name evidence="2" type="ORF">TVAG_415350</name>
</gene>
<evidence type="ECO:0000256" key="1">
    <source>
        <dbReference type="ARBA" id="ARBA00022741"/>
    </source>
</evidence>
<dbReference type="EMBL" id="DS113515">
    <property type="protein sequence ID" value="EAY03101.1"/>
    <property type="molecule type" value="Genomic_DNA"/>
</dbReference>
<dbReference type="SMART" id="SM00175">
    <property type="entry name" value="RAB"/>
    <property type="match status" value="1"/>
</dbReference>
<dbReference type="SMART" id="SM00174">
    <property type="entry name" value="RHO"/>
    <property type="match status" value="1"/>
</dbReference>
<dbReference type="CDD" id="cd00154">
    <property type="entry name" value="Rab"/>
    <property type="match status" value="1"/>
</dbReference>
<dbReference type="PROSITE" id="PS51419">
    <property type="entry name" value="RAB"/>
    <property type="match status" value="1"/>
</dbReference>
<evidence type="ECO:0000313" key="2">
    <source>
        <dbReference type="EMBL" id="EAY03101.1"/>
    </source>
</evidence>
<dbReference type="Gene3D" id="3.40.50.300">
    <property type="entry name" value="P-loop containing nucleotide triphosphate hydrolases"/>
    <property type="match status" value="1"/>
</dbReference>
<dbReference type="VEuPathDB" id="TrichDB:TVAG_415350"/>
<dbReference type="SMR" id="A2EW65"/>
<dbReference type="PROSITE" id="PS51421">
    <property type="entry name" value="RAS"/>
    <property type="match status" value="1"/>
</dbReference>
<dbReference type="GO" id="GO:0006886">
    <property type="term" value="P:intracellular protein transport"/>
    <property type="evidence" value="ECO:0000318"/>
    <property type="project" value="GO_Central"/>
</dbReference>
<dbReference type="SUPFAM" id="SSF52540">
    <property type="entry name" value="P-loop containing nucleoside triphosphate hydrolases"/>
    <property type="match status" value="1"/>
</dbReference>
<dbReference type="GO" id="GO:0005525">
    <property type="term" value="F:GTP binding"/>
    <property type="evidence" value="ECO:0007669"/>
    <property type="project" value="InterPro"/>
</dbReference>
<dbReference type="SMART" id="SM00173">
    <property type="entry name" value="RAS"/>
    <property type="match status" value="1"/>
</dbReference>
<dbReference type="GO" id="GO:0012505">
    <property type="term" value="C:endomembrane system"/>
    <property type="evidence" value="ECO:0000318"/>
    <property type="project" value="GO_Central"/>
</dbReference>
<evidence type="ECO:0000313" key="3">
    <source>
        <dbReference type="Proteomes" id="UP000001542"/>
    </source>
</evidence>
<dbReference type="SMART" id="SM00176">
    <property type="entry name" value="RAN"/>
    <property type="match status" value="1"/>
</dbReference>
<dbReference type="eggNOG" id="KOG0094">
    <property type="taxonomic scope" value="Eukaryota"/>
</dbReference>
<sequence>MQAEKVIFIGDAGVGKTCITVRYYQSYFQDEIQPTVGANHCQITLSHEGKDVVMNIWDTAGQERYRNIVPLYAQDASLVILVFDVTDVRSFYSLDEWYTKIHVELGIECPFIIVGNKIDLDQNQIPKENIENWTNSHKTKLIYTSARTGEAIVELFEMAAQVLVESKIKKSDEAIQIVARPLTKKSQCC</sequence>
<dbReference type="PRINTS" id="PR00449">
    <property type="entry name" value="RASTRNSFRMNG"/>
</dbReference>
<accession>A2EW65</accession>
<organism evidence="2 3">
    <name type="scientific">Trichomonas vaginalis (strain ATCC PRA-98 / G3)</name>
    <dbReference type="NCBI Taxonomy" id="412133"/>
    <lineage>
        <taxon>Eukaryota</taxon>
        <taxon>Metamonada</taxon>
        <taxon>Parabasalia</taxon>
        <taxon>Trichomonadida</taxon>
        <taxon>Trichomonadidae</taxon>
        <taxon>Trichomonas</taxon>
    </lineage>
</organism>
<protein>
    <submittedName>
        <fullName evidence="2">Small GTP-binding protein, putative</fullName>
    </submittedName>
</protein>
<keyword evidence="1" id="KW-0547">Nucleotide-binding</keyword>
<dbReference type="FunFam" id="3.40.50.300:FF:001462">
    <property type="entry name" value="Small GTP-binding protein, putative"/>
    <property type="match status" value="1"/>
</dbReference>
<dbReference type="KEGG" id="tva:4760942"/>
<proteinExistence type="predicted"/>
<dbReference type="Pfam" id="PF00071">
    <property type="entry name" value="Ras"/>
    <property type="match status" value="1"/>
</dbReference>
<dbReference type="InterPro" id="IPR001806">
    <property type="entry name" value="Small_GTPase"/>
</dbReference>
<dbReference type="Proteomes" id="UP000001542">
    <property type="component" value="Unassembled WGS sequence"/>
</dbReference>
<reference evidence="2" key="1">
    <citation type="submission" date="2006-10" db="EMBL/GenBank/DDBJ databases">
        <authorList>
            <person name="Amadeo P."/>
            <person name="Zhao Q."/>
            <person name="Wortman J."/>
            <person name="Fraser-Liggett C."/>
            <person name="Carlton J."/>
        </authorList>
    </citation>
    <scope>NUCLEOTIDE SEQUENCE</scope>
    <source>
        <strain evidence="2">G3</strain>
    </source>
</reference>
<dbReference type="InterPro" id="IPR027417">
    <property type="entry name" value="P-loop_NTPase"/>
</dbReference>
<dbReference type="STRING" id="5722.A2EW65"/>
<name>A2EW65_TRIV3</name>
<dbReference type="OMA" id="IQIVARP"/>
<dbReference type="VEuPathDB" id="TrichDB:TVAGG3_0769180"/>
<keyword evidence="3" id="KW-1185">Reference proteome</keyword>
<dbReference type="NCBIfam" id="TIGR00231">
    <property type="entry name" value="small_GTP"/>
    <property type="match status" value="1"/>
</dbReference>
<dbReference type="RefSeq" id="XP_001315324.1">
    <property type="nucleotide sequence ID" value="XM_001315289.1"/>
</dbReference>
<dbReference type="GO" id="GO:0005769">
    <property type="term" value="C:early endosome"/>
    <property type="evidence" value="ECO:0000318"/>
    <property type="project" value="GO_Central"/>
</dbReference>
<dbReference type="AlphaFoldDB" id="A2EW65"/>